<feature type="compositionally biased region" description="Basic and acidic residues" evidence="1">
    <location>
        <begin position="1"/>
        <end position="10"/>
    </location>
</feature>
<dbReference type="EMBL" id="APCN01000152">
    <property type="status" value="NOT_ANNOTATED_CDS"/>
    <property type="molecule type" value="Genomic_DNA"/>
</dbReference>
<evidence type="ECO:0000313" key="2">
    <source>
        <dbReference type="EnsemblMetazoa" id="AARA014667-PA"/>
    </source>
</evidence>
<dbReference type="AlphaFoldDB" id="A0A182IGS7"/>
<keyword evidence="3" id="KW-1185">Reference proteome</keyword>
<evidence type="ECO:0000256" key="1">
    <source>
        <dbReference type="SAM" id="MobiDB-lite"/>
    </source>
</evidence>
<reference evidence="2" key="1">
    <citation type="submission" date="2022-08" db="UniProtKB">
        <authorList>
            <consortium name="EnsemblMetazoa"/>
        </authorList>
    </citation>
    <scope>IDENTIFICATION</scope>
    <source>
        <strain evidence="2">Dongola</strain>
    </source>
</reference>
<dbReference type="EnsemblMetazoa" id="AARA014667-RA">
    <property type="protein sequence ID" value="AARA014667-PA"/>
    <property type="gene ID" value="AARA014667"/>
</dbReference>
<evidence type="ECO:0000313" key="3">
    <source>
        <dbReference type="Proteomes" id="UP000075840"/>
    </source>
</evidence>
<sequence length="22" mass="2601">MQKVCREHRQAQINQSVPSECE</sequence>
<organism evidence="2 3">
    <name type="scientific">Anopheles arabiensis</name>
    <name type="common">Mosquito</name>
    <dbReference type="NCBI Taxonomy" id="7173"/>
    <lineage>
        <taxon>Eukaryota</taxon>
        <taxon>Metazoa</taxon>
        <taxon>Ecdysozoa</taxon>
        <taxon>Arthropoda</taxon>
        <taxon>Hexapoda</taxon>
        <taxon>Insecta</taxon>
        <taxon>Pterygota</taxon>
        <taxon>Neoptera</taxon>
        <taxon>Endopterygota</taxon>
        <taxon>Diptera</taxon>
        <taxon>Nematocera</taxon>
        <taxon>Culicoidea</taxon>
        <taxon>Culicidae</taxon>
        <taxon>Anophelinae</taxon>
        <taxon>Anopheles</taxon>
    </lineage>
</organism>
<name>A0A182IGS7_ANOAR</name>
<dbReference type="Proteomes" id="UP000075840">
    <property type="component" value="Unassembled WGS sequence"/>
</dbReference>
<feature type="region of interest" description="Disordered" evidence="1">
    <location>
        <begin position="1"/>
        <end position="22"/>
    </location>
</feature>
<protein>
    <submittedName>
        <fullName evidence="2">Uncharacterized protein</fullName>
    </submittedName>
</protein>
<accession>A0A182IGS7</accession>
<proteinExistence type="predicted"/>
<dbReference type="VEuPathDB" id="VectorBase:AARA014667"/>
<feature type="compositionally biased region" description="Polar residues" evidence="1">
    <location>
        <begin position="11"/>
        <end position="22"/>
    </location>
</feature>